<dbReference type="EMBL" id="CP117167">
    <property type="protein sequence ID" value="WCT10553.1"/>
    <property type="molecule type" value="Genomic_DNA"/>
</dbReference>
<dbReference type="RefSeq" id="WP_273628742.1">
    <property type="nucleotide sequence ID" value="NZ_CP117167.1"/>
</dbReference>
<dbReference type="Pfam" id="PF14059">
    <property type="entry name" value="DUF4251"/>
    <property type="match status" value="1"/>
</dbReference>
<organism evidence="2 3">
    <name type="scientific">Mucilaginibacter jinjuensis</name>
    <dbReference type="NCBI Taxonomy" id="1176721"/>
    <lineage>
        <taxon>Bacteria</taxon>
        <taxon>Pseudomonadati</taxon>
        <taxon>Bacteroidota</taxon>
        <taxon>Sphingobacteriia</taxon>
        <taxon>Sphingobacteriales</taxon>
        <taxon>Sphingobacteriaceae</taxon>
        <taxon>Mucilaginibacter</taxon>
    </lineage>
</organism>
<gene>
    <name evidence="2" type="ORF">PQO05_17590</name>
</gene>
<evidence type="ECO:0000313" key="2">
    <source>
        <dbReference type="EMBL" id="WCT10553.1"/>
    </source>
</evidence>
<keyword evidence="3" id="KW-1185">Reference proteome</keyword>
<protein>
    <submittedName>
        <fullName evidence="2">DUF4251 domain-containing protein</fullName>
    </submittedName>
</protein>
<dbReference type="Gene3D" id="2.40.128.410">
    <property type="match status" value="1"/>
</dbReference>
<dbReference type="InterPro" id="IPR025347">
    <property type="entry name" value="DUF4251"/>
</dbReference>
<name>A0ABY7T438_9SPHI</name>
<dbReference type="Proteomes" id="UP001216139">
    <property type="component" value="Chromosome"/>
</dbReference>
<accession>A0ABY7T438</accession>
<sequence>MKSIKHILILFIALTTITTAFAQTTPTKADKKKAQQDAVKALVESQHYTFIAQYANPLGGGHRYLTSDYDLKIRKDSLIAYLPYFGRAYFDTGYGSSDNGIKFTSTKFTYKITAKKKGGWDVIIKPSDVKYMDTVNMYISADGYTNVQFTITNKSAISFDGVLKDKATKK</sequence>
<keyword evidence="1" id="KW-0732">Signal</keyword>
<evidence type="ECO:0000256" key="1">
    <source>
        <dbReference type="SAM" id="SignalP"/>
    </source>
</evidence>
<feature type="signal peptide" evidence="1">
    <location>
        <begin position="1"/>
        <end position="22"/>
    </location>
</feature>
<evidence type="ECO:0000313" key="3">
    <source>
        <dbReference type="Proteomes" id="UP001216139"/>
    </source>
</evidence>
<feature type="chain" id="PRO_5045151031" evidence="1">
    <location>
        <begin position="23"/>
        <end position="170"/>
    </location>
</feature>
<proteinExistence type="predicted"/>
<reference evidence="2 3" key="1">
    <citation type="submission" date="2023-02" db="EMBL/GenBank/DDBJ databases">
        <title>Genome sequence of Mucilaginibacter jinjuensis strain KACC 16571.</title>
        <authorList>
            <person name="Kim S."/>
            <person name="Heo J."/>
            <person name="Kwon S.-W."/>
        </authorList>
    </citation>
    <scope>NUCLEOTIDE SEQUENCE [LARGE SCALE GENOMIC DNA]</scope>
    <source>
        <strain evidence="2 3">KACC 16571</strain>
    </source>
</reference>